<evidence type="ECO:0000313" key="1">
    <source>
        <dbReference type="Proteomes" id="UP000694843"/>
    </source>
</evidence>
<dbReference type="Proteomes" id="UP000694843">
    <property type="component" value="Unplaced"/>
</dbReference>
<dbReference type="AlphaFoldDB" id="A0A8B7P3Q3"/>
<proteinExistence type="predicted"/>
<organism evidence="1 2">
    <name type="scientific">Hyalella azteca</name>
    <name type="common">Amphipod</name>
    <dbReference type="NCBI Taxonomy" id="294128"/>
    <lineage>
        <taxon>Eukaryota</taxon>
        <taxon>Metazoa</taxon>
        <taxon>Ecdysozoa</taxon>
        <taxon>Arthropoda</taxon>
        <taxon>Crustacea</taxon>
        <taxon>Multicrustacea</taxon>
        <taxon>Malacostraca</taxon>
        <taxon>Eumalacostraca</taxon>
        <taxon>Peracarida</taxon>
        <taxon>Amphipoda</taxon>
        <taxon>Senticaudata</taxon>
        <taxon>Talitrida</taxon>
        <taxon>Talitroidea</taxon>
        <taxon>Hyalellidae</taxon>
        <taxon>Hyalella</taxon>
    </lineage>
</organism>
<dbReference type="GeneID" id="108677105"/>
<dbReference type="KEGG" id="hazt:108677105"/>
<evidence type="ECO:0000313" key="2">
    <source>
        <dbReference type="RefSeq" id="XP_018020749.1"/>
    </source>
</evidence>
<sequence>MDFKGGTQHTTRVNLAHTSKRRALGLLIAAALLHMGGAVVQHVTDTFKKTDLAFESHLRERCPPLPIGLVQSWLPYKLQCLSLCNLNISCTFFMSKGDLCELWTVKLDPSYDFAQFNAPTVPVFWNIKSIGTENQDFAIGKPVTAGSVFPGYPDPSVLTQGADCYLVMEDCFCTSASNNWVRVDLLTTAFITEVVVTASVIDDVPYIRAATIRIIRRPIDEYRDIC</sequence>
<gene>
    <name evidence="2" type="primary">LOC108677105</name>
</gene>
<keyword evidence="1" id="KW-1185">Reference proteome</keyword>
<reference evidence="2" key="1">
    <citation type="submission" date="2025-08" db="UniProtKB">
        <authorList>
            <consortium name="RefSeq"/>
        </authorList>
    </citation>
    <scope>IDENTIFICATION</scope>
    <source>
        <tissue evidence="2">Whole organism</tissue>
    </source>
</reference>
<dbReference type="RefSeq" id="XP_018020749.1">
    <property type="nucleotide sequence ID" value="XM_018165260.1"/>
</dbReference>
<name>A0A8B7P3Q3_HYAAZ</name>
<protein>
    <submittedName>
        <fullName evidence="2">Uncharacterized protein LOC108677105</fullName>
    </submittedName>
</protein>
<accession>A0A8B7P3Q3</accession>